<protein>
    <submittedName>
        <fullName evidence="1">Uncharacterized protein</fullName>
    </submittedName>
</protein>
<dbReference type="EMBL" id="JAVYJV010000024">
    <property type="protein sequence ID" value="KAK4338502.1"/>
    <property type="molecule type" value="Genomic_DNA"/>
</dbReference>
<dbReference type="SMART" id="SM00367">
    <property type="entry name" value="LRR_CC"/>
    <property type="match status" value="5"/>
</dbReference>
<dbReference type="InterPro" id="IPR006553">
    <property type="entry name" value="Leu-rich_rpt_Cys-con_subtyp"/>
</dbReference>
<dbReference type="Pfam" id="PF13516">
    <property type="entry name" value="LRR_6"/>
    <property type="match status" value="1"/>
</dbReference>
<comment type="caution">
    <text evidence="1">The sequence shown here is derived from an EMBL/GenBank/DDBJ whole genome shotgun (WGS) entry which is preliminary data.</text>
</comment>
<dbReference type="SUPFAM" id="SSF52047">
    <property type="entry name" value="RNI-like"/>
    <property type="match status" value="1"/>
</dbReference>
<dbReference type="InterPro" id="IPR051341">
    <property type="entry name" value="Zyg-11_UBL_adapter"/>
</dbReference>
<dbReference type="PANTHER" id="PTHR12904:SF23">
    <property type="entry name" value="PROTEIN ZER-1 HOMOLOG"/>
    <property type="match status" value="1"/>
</dbReference>
<dbReference type="InterPro" id="IPR001611">
    <property type="entry name" value="Leu-rich_rpt"/>
</dbReference>
<dbReference type="Proteomes" id="UP001291623">
    <property type="component" value="Unassembled WGS sequence"/>
</dbReference>
<reference evidence="1" key="1">
    <citation type="submission" date="2023-12" db="EMBL/GenBank/DDBJ databases">
        <title>Genome assembly of Anisodus tanguticus.</title>
        <authorList>
            <person name="Wang Y.-J."/>
        </authorList>
    </citation>
    <scope>NUCLEOTIDE SEQUENCE</scope>
    <source>
        <strain evidence="1">KB-2021</strain>
        <tissue evidence="1">Leaf</tissue>
    </source>
</reference>
<evidence type="ECO:0000313" key="1">
    <source>
        <dbReference type="EMBL" id="KAK4338502.1"/>
    </source>
</evidence>
<dbReference type="AlphaFoldDB" id="A0AAE1QUN5"/>
<keyword evidence="2" id="KW-1185">Reference proteome</keyword>
<sequence>MSCSCVSVRRKYLHKGLLRQLLLDFRYNLSVRPTHAPTEVVIELESQKMESQLVEMCMESATESRDAVEAWRRQRRTLESMPNHLAEALLHRLLGRRLLFPSLLEVFKYCVEEIDLRGESCVDAEWMAYIGAFDHLHSLNLSDCDKINNSAIWAITGMTNLRELDLSRCSKITDAGISHLTTIPILEKLWIPETGITADGVVLLSSLTNLSLLDLGGLPVSDSALCSLKVLGKLQHLDLWGSEVSNKGASHLKWFPRLSSLNLAWTKVTMLPSLPSLACLNMSNCTIHSIFEGEGQKALLTKLILSGATIRNVSEAFIHLETSSLSILDLSNSSLNSYCFLPYMSAISDLDLSGTSAGDETVEHIACVGQNLRHLNLSRTKLSSAGLGILAGFVPNLETLLLSYTAIDDFAISFLITMPLLKCINLSGTNIRGIINDVDSESNSASSLSGLCDLDHLERLDLEETRIKDSALVPLPSFRKLSYLSLRSGHLTDTTLHQLSSNRSLVTLGIRDGVLTNTGLYLFNPPPSMRILDLRGCWLLTEDALLSFQQRHPQIEVRHDLLSIALIKRLSVHSPLSQATPRTKLYTNKKGGPSTSPLRSNRDRYLDQRLKYTREELLAMSFGSASISRDNVDWIPHALATDG</sequence>
<dbReference type="Gene3D" id="3.80.10.10">
    <property type="entry name" value="Ribonuclease Inhibitor"/>
    <property type="match status" value="4"/>
</dbReference>
<accession>A0AAE1QUN5</accession>
<evidence type="ECO:0000313" key="2">
    <source>
        <dbReference type="Proteomes" id="UP001291623"/>
    </source>
</evidence>
<proteinExistence type="predicted"/>
<gene>
    <name evidence="1" type="ORF">RND71_042989</name>
</gene>
<dbReference type="InterPro" id="IPR032675">
    <property type="entry name" value="LRR_dom_sf"/>
</dbReference>
<name>A0AAE1QUN5_9SOLA</name>
<dbReference type="PANTHER" id="PTHR12904">
    <property type="match status" value="1"/>
</dbReference>
<organism evidence="1 2">
    <name type="scientific">Anisodus tanguticus</name>
    <dbReference type="NCBI Taxonomy" id="243964"/>
    <lineage>
        <taxon>Eukaryota</taxon>
        <taxon>Viridiplantae</taxon>
        <taxon>Streptophyta</taxon>
        <taxon>Embryophyta</taxon>
        <taxon>Tracheophyta</taxon>
        <taxon>Spermatophyta</taxon>
        <taxon>Magnoliopsida</taxon>
        <taxon>eudicotyledons</taxon>
        <taxon>Gunneridae</taxon>
        <taxon>Pentapetalae</taxon>
        <taxon>asterids</taxon>
        <taxon>lamiids</taxon>
        <taxon>Solanales</taxon>
        <taxon>Solanaceae</taxon>
        <taxon>Solanoideae</taxon>
        <taxon>Hyoscyameae</taxon>
        <taxon>Anisodus</taxon>
    </lineage>
</organism>